<dbReference type="Proteomes" id="UP000198211">
    <property type="component" value="Unassembled WGS sequence"/>
</dbReference>
<organism evidence="1 2">
    <name type="scientific">Phytophthora megakarya</name>
    <dbReference type="NCBI Taxonomy" id="4795"/>
    <lineage>
        <taxon>Eukaryota</taxon>
        <taxon>Sar</taxon>
        <taxon>Stramenopiles</taxon>
        <taxon>Oomycota</taxon>
        <taxon>Peronosporomycetes</taxon>
        <taxon>Peronosporales</taxon>
        <taxon>Peronosporaceae</taxon>
        <taxon>Phytophthora</taxon>
    </lineage>
</organism>
<dbReference type="SUPFAM" id="SSF140860">
    <property type="entry name" value="Pseudo ankyrin repeat-like"/>
    <property type="match status" value="1"/>
</dbReference>
<accession>A0A225VZL4</accession>
<proteinExistence type="predicted"/>
<dbReference type="InterPro" id="IPR002110">
    <property type="entry name" value="Ankyrin_rpt"/>
</dbReference>
<dbReference type="EMBL" id="NBNE01002470">
    <property type="protein sequence ID" value="OWZ10358.1"/>
    <property type="molecule type" value="Genomic_DNA"/>
</dbReference>
<protein>
    <submittedName>
        <fullName evidence="1">Uncharacterized protein</fullName>
    </submittedName>
</protein>
<evidence type="ECO:0000313" key="1">
    <source>
        <dbReference type="EMBL" id="OWZ10358.1"/>
    </source>
</evidence>
<dbReference type="AlphaFoldDB" id="A0A225VZL4"/>
<dbReference type="InterPro" id="IPR036770">
    <property type="entry name" value="Ankyrin_rpt-contain_sf"/>
</dbReference>
<dbReference type="OrthoDB" id="74529at2759"/>
<sequence length="206" mass="23314">MDIAASNGHIHVVQYLHDVNAASLKKRKLLKDEIPSDVREEELCSPSAMDTAAANGHLEVVQWLHTNRSEGCTTDVMDVAAASGHLKVVKWLHYNRFEGCMPAARRLKIRQWLYVNHPIKIPVRNKEMKTRKMHLDFMKSKGEAVKWDQMDVGDWLHERGASTIIEDTASDGHIDALKLLDTNRPAKSSINTLIKAVERGYLEIVL</sequence>
<dbReference type="InterPro" id="IPR052050">
    <property type="entry name" value="SecEffector_AnkRepeat"/>
</dbReference>
<evidence type="ECO:0000313" key="2">
    <source>
        <dbReference type="Proteomes" id="UP000198211"/>
    </source>
</evidence>
<name>A0A225VZL4_9STRA</name>
<reference evidence="2" key="1">
    <citation type="submission" date="2017-03" db="EMBL/GenBank/DDBJ databases">
        <title>Phytopthora megakarya and P. palmivora, two closely related causual agents of cacao black pod achieved similar genome size and gene model numbers by different mechanisms.</title>
        <authorList>
            <person name="Ali S."/>
            <person name="Shao J."/>
            <person name="Larry D.J."/>
            <person name="Kronmiller B."/>
            <person name="Shen D."/>
            <person name="Strem M.D."/>
            <person name="Melnick R.L."/>
            <person name="Guiltinan M.J."/>
            <person name="Tyler B.M."/>
            <person name="Meinhardt L.W."/>
            <person name="Bailey B.A."/>
        </authorList>
    </citation>
    <scope>NUCLEOTIDE SEQUENCE [LARGE SCALE GENOMIC DNA]</scope>
    <source>
        <strain evidence="2">zdho120</strain>
    </source>
</reference>
<dbReference type="PANTHER" id="PTHR46586">
    <property type="entry name" value="ANKYRIN REPEAT-CONTAINING PROTEIN"/>
    <property type="match status" value="1"/>
</dbReference>
<keyword evidence="2" id="KW-1185">Reference proteome</keyword>
<gene>
    <name evidence="1" type="ORF">PHMEG_00016801</name>
</gene>
<comment type="caution">
    <text evidence="1">The sequence shown here is derived from an EMBL/GenBank/DDBJ whole genome shotgun (WGS) entry which is preliminary data.</text>
</comment>
<dbReference type="STRING" id="4795.A0A225VZL4"/>
<dbReference type="Pfam" id="PF13637">
    <property type="entry name" value="Ank_4"/>
    <property type="match status" value="1"/>
</dbReference>
<dbReference type="PANTHER" id="PTHR46586:SF3">
    <property type="entry name" value="ANKYRIN REPEAT-CONTAINING PROTEIN"/>
    <property type="match status" value="1"/>
</dbReference>
<dbReference type="Gene3D" id="1.25.40.20">
    <property type="entry name" value="Ankyrin repeat-containing domain"/>
    <property type="match status" value="1"/>
</dbReference>